<dbReference type="Gene3D" id="2.130.10.10">
    <property type="entry name" value="YVTN repeat-like/Quinoprotein amine dehydrogenase"/>
    <property type="match status" value="3"/>
</dbReference>
<dbReference type="InterPro" id="IPR027417">
    <property type="entry name" value="P-loop_NTPase"/>
</dbReference>
<evidence type="ECO:0000259" key="7">
    <source>
        <dbReference type="Pfam" id="PF22939"/>
    </source>
</evidence>
<evidence type="ECO:0000256" key="2">
    <source>
        <dbReference type="ARBA" id="ARBA00015856"/>
    </source>
</evidence>
<keyword evidence="4" id="KW-0378">Hydrolase</keyword>
<dbReference type="Gene3D" id="3.40.50.300">
    <property type="entry name" value="P-loop containing nucleotide triphosphate hydrolases"/>
    <property type="match status" value="1"/>
</dbReference>
<dbReference type="EMBL" id="MU858146">
    <property type="protein sequence ID" value="KAK4211569.1"/>
    <property type="molecule type" value="Genomic_DNA"/>
</dbReference>
<evidence type="ECO:0000256" key="5">
    <source>
        <dbReference type="SAM" id="MobiDB-lite"/>
    </source>
</evidence>
<dbReference type="GO" id="GO:0005789">
    <property type="term" value="C:endoplasmic reticulum membrane"/>
    <property type="evidence" value="ECO:0007669"/>
    <property type="project" value="UniProtKB-SubCell"/>
</dbReference>
<dbReference type="PANTHER" id="PTHR10039">
    <property type="entry name" value="AMELOGENIN"/>
    <property type="match status" value="1"/>
</dbReference>
<feature type="domain" description="GPI inositol-deacylase winged helix" evidence="7">
    <location>
        <begin position="678"/>
        <end position="750"/>
    </location>
</feature>
<protein>
    <recommendedName>
        <fullName evidence="2 4">GPI inositol-deacylase</fullName>
        <ecNumber evidence="4">3.1.-.-</ecNumber>
    </recommendedName>
</protein>
<dbReference type="Proteomes" id="UP001301769">
    <property type="component" value="Unassembled WGS sequence"/>
</dbReference>
<dbReference type="InterPro" id="IPR012908">
    <property type="entry name" value="PGAP1-ab_dom-like"/>
</dbReference>
<dbReference type="SUPFAM" id="SSF50978">
    <property type="entry name" value="WD40 repeat-like"/>
    <property type="match status" value="1"/>
</dbReference>
<keyword evidence="3" id="KW-0677">Repeat</keyword>
<dbReference type="GO" id="GO:0016788">
    <property type="term" value="F:hydrolase activity, acting on ester bonds"/>
    <property type="evidence" value="ECO:0007669"/>
    <property type="project" value="InterPro"/>
</dbReference>
<feature type="domain" description="GPI inositol-deacylase PGAP1-like alpha/beta" evidence="6">
    <location>
        <begin position="95"/>
        <end position="227"/>
    </location>
</feature>
<accession>A0AAN7B604</accession>
<comment type="subcellular location">
    <subcellularLocation>
        <location evidence="4">Endoplasmic reticulum membrane</location>
    </subcellularLocation>
</comment>
<dbReference type="SUPFAM" id="SSF52540">
    <property type="entry name" value="P-loop containing nucleoside triphosphate hydrolases"/>
    <property type="match status" value="1"/>
</dbReference>
<dbReference type="Pfam" id="PF22939">
    <property type="entry name" value="WHD_GPIID"/>
    <property type="match status" value="1"/>
</dbReference>
<keyword evidence="4" id="KW-0472">Membrane</keyword>
<evidence type="ECO:0000313" key="9">
    <source>
        <dbReference type="EMBL" id="KAK4211569.1"/>
    </source>
</evidence>
<reference evidence="9" key="2">
    <citation type="submission" date="2023-05" db="EMBL/GenBank/DDBJ databases">
        <authorList>
            <consortium name="Lawrence Berkeley National Laboratory"/>
            <person name="Steindorff A."/>
            <person name="Hensen N."/>
            <person name="Bonometti L."/>
            <person name="Westerberg I."/>
            <person name="Brannstrom I.O."/>
            <person name="Guillou S."/>
            <person name="Cros-Aarteil S."/>
            <person name="Calhoun S."/>
            <person name="Haridas S."/>
            <person name="Kuo A."/>
            <person name="Mondo S."/>
            <person name="Pangilinan J."/>
            <person name="Riley R."/>
            <person name="Labutti K."/>
            <person name="Andreopoulos B."/>
            <person name="Lipzen A."/>
            <person name="Chen C."/>
            <person name="Yanf M."/>
            <person name="Daum C."/>
            <person name="Ng V."/>
            <person name="Clum A."/>
            <person name="Ohm R."/>
            <person name="Martin F."/>
            <person name="Silar P."/>
            <person name="Natvig D."/>
            <person name="Lalanne C."/>
            <person name="Gautier V."/>
            <person name="Ament-Velasquez S.L."/>
            <person name="Kruys A."/>
            <person name="Hutchinson M.I."/>
            <person name="Powell A.J."/>
            <person name="Barry K."/>
            <person name="Miller A.N."/>
            <person name="Grigoriev I.V."/>
            <person name="Debuchy R."/>
            <person name="Gladieux P."/>
            <person name="Thoren M.H."/>
            <person name="Johannesson H."/>
        </authorList>
    </citation>
    <scope>NUCLEOTIDE SEQUENCE</scope>
    <source>
        <strain evidence="9">PSN293</strain>
    </source>
</reference>
<dbReference type="InterPro" id="IPR054471">
    <property type="entry name" value="GPIID_WHD"/>
</dbReference>
<keyword evidence="4" id="KW-0256">Endoplasmic reticulum</keyword>
<dbReference type="GO" id="GO:0015031">
    <property type="term" value="P:protein transport"/>
    <property type="evidence" value="ECO:0007669"/>
    <property type="project" value="UniProtKB-KW"/>
</dbReference>
<dbReference type="Pfam" id="PF07819">
    <property type="entry name" value="PGAP1"/>
    <property type="match status" value="1"/>
</dbReference>
<evidence type="ECO:0000259" key="8">
    <source>
        <dbReference type="Pfam" id="PF24883"/>
    </source>
</evidence>
<comment type="function">
    <text evidence="1 4">Involved in inositol deacylation of GPI-anchored proteins which plays important roles in the quality control and ER-associated degradation of GPI-anchored proteins.</text>
</comment>
<dbReference type="InterPro" id="IPR036322">
    <property type="entry name" value="WD40_repeat_dom_sf"/>
</dbReference>
<dbReference type="PANTHER" id="PTHR10039:SF16">
    <property type="entry name" value="GPI INOSITOL-DEACYLASE"/>
    <property type="match status" value="1"/>
</dbReference>
<dbReference type="SUPFAM" id="SSF53474">
    <property type="entry name" value="alpha/beta-Hydrolases"/>
    <property type="match status" value="1"/>
</dbReference>
<keyword evidence="4" id="KW-0813">Transport</keyword>
<dbReference type="InterPro" id="IPR029058">
    <property type="entry name" value="AB_hydrolase_fold"/>
</dbReference>
<evidence type="ECO:0000256" key="1">
    <source>
        <dbReference type="ARBA" id="ARBA00003496"/>
    </source>
</evidence>
<evidence type="ECO:0000313" key="10">
    <source>
        <dbReference type="Proteomes" id="UP001301769"/>
    </source>
</evidence>
<dbReference type="EC" id="3.1.-.-" evidence="4"/>
<gene>
    <name evidence="9" type="ORF">QBC37DRAFT_11651</name>
</gene>
<organism evidence="9 10">
    <name type="scientific">Rhypophila decipiens</name>
    <dbReference type="NCBI Taxonomy" id="261697"/>
    <lineage>
        <taxon>Eukaryota</taxon>
        <taxon>Fungi</taxon>
        <taxon>Dikarya</taxon>
        <taxon>Ascomycota</taxon>
        <taxon>Pezizomycotina</taxon>
        <taxon>Sordariomycetes</taxon>
        <taxon>Sordariomycetidae</taxon>
        <taxon>Sordariales</taxon>
        <taxon>Naviculisporaceae</taxon>
        <taxon>Rhypophila</taxon>
    </lineage>
</organism>
<dbReference type="Pfam" id="PF24883">
    <property type="entry name" value="NPHP3_N"/>
    <property type="match status" value="1"/>
</dbReference>
<dbReference type="InterPro" id="IPR001680">
    <property type="entry name" value="WD40_rpt"/>
</dbReference>
<keyword evidence="10" id="KW-1185">Reference proteome</keyword>
<dbReference type="InterPro" id="IPR015943">
    <property type="entry name" value="WD40/YVTN_repeat-like_dom_sf"/>
</dbReference>
<feature type="region of interest" description="Disordered" evidence="5">
    <location>
        <begin position="1265"/>
        <end position="1287"/>
    </location>
</feature>
<dbReference type="Gene3D" id="3.40.50.1820">
    <property type="entry name" value="alpha/beta hydrolase"/>
    <property type="match status" value="1"/>
</dbReference>
<dbReference type="InterPro" id="IPR056884">
    <property type="entry name" value="NPHP3-like_N"/>
</dbReference>
<evidence type="ECO:0000256" key="4">
    <source>
        <dbReference type="RuleBase" id="RU365011"/>
    </source>
</evidence>
<proteinExistence type="inferred from homology"/>
<feature type="domain" description="Nephrocystin 3-like N-terminal" evidence="8">
    <location>
        <begin position="420"/>
        <end position="563"/>
    </location>
</feature>
<name>A0AAN7B604_9PEZI</name>
<sequence>MPPADGPEGSGNLKGLVPDYKSSTAWLQPVPSKSHGPYNIPHRQSAPSIFRGAWRRRSSAQPEVGDATALQGRFSVKGPLGLTTLHEPSETRVDFIFVHGLYGGSRKTWNIKPEDPATFWPQEWLPYESGFKHVRIHAFGYDSDWSKTQHSVLRVRDFAQSLISHIANSPVLKKSRDTPIVFVAHSMGGLVIKQAFLLAKLQEAYHHVATRIHTMYFLGTPHRGSSAAVYLKAYLAISIPTGAKAYVKELLPDSDTAMDINDNFRHACKDVQLWSFFEGVPTAGIMIVEKASAVMDLPGERVEYLPADHRHLCKFSSMLDPCYMVLRDRFKTTIEQVDKDYALRRTAEMKAIAKALAITNQPESDLLRIQDQCHPGTCEWLTEDPGFQRWLGLEGDHDSCPGTPEIGPLDTKPRSRVQGQPPPRFLWLNGPPGSGKSVVSGQVVKYLNLYNLDCNYFFFKNDTKATITSLLLGLAYQMAEVSLEARQMFLALIENGDEINTKDHTVIWNSLFLGRLFKVNFSQPLYWVIDALDECPKKSLTSLIQKFAKINGTIPLRIFLTSRPDSPDAPVEQLLDEEKIRRVELHTGLDSSMRDIERFVKSRPRLSRLINEGENGKVMATILDKSRGIFLWAALTVARLDELYSAEDIEAALEEVPTQMHEFYANILETIKNSPNADKAECILKWVVCAPSPMTVEELKDAVLLDIGHTLLGSSSGDMFSEMCGSLVACGPDQCVRWMHQTVKEFLTSGQSGFYIDYRKAHQRIADICLQYLQGKKFVRHSSRRPKVQGRRGATAATPVFSEYASTHFSYHLRHSQSTAPGLLSTIAAFASSKSLVWMEQVARRGNLAVFISTIQSLKPYLVRYFDNNPPFDANYQLVSTWVNDITRIITIFGPVIIECPESVYAFVPGLCPTSSIIYQVFAKGAGLKVICNSNTSWDKRLSCLSCHAAAKAVAAKDQFFAVGLADGTIRIFDNSTLQESAVLSHRAPLRHLAFGNVSNILASCSPQKLVLWDPDHKQRWSVKIPGIASSVSFNTDDSKIFVTLKKNFNQEILAFRTADGATLDPLRIRFREDGSESDTSSSDGRNRSVERYCPEVIRFSPALGYAAVTFRASHLTIFSLDENDNLEKLCCLQKEGTEELRLAPDIHDAVFNPAVESEFLAVAYQDGDVVVFEMDEWNPQQVCAYSIHAYVLASSPDGRTLAAGDTMGGVSLFAFETLQLLHRIEPLEEVATGMIFSSNSLRLYDVRGRSCNIWEPSVLFRKNFTDDNSTDPEDPEPTIAEPEESVHQAFDDSKTITVIAPAVEDKLVFCGRDDGFISVHEIKTGKEVFELKLHSTSIQHIEWNGSARLLVTADTSSRCRATRLSSFRVQTPPLRSCATETIFNRRSPLAISQVIVRPDGHAVLLSSENGEELCEADQVTQSTHSIGAARWVQHPVDRTRLCLFQGHKVRIFGWNRLSVAEGLPEAGISLVGIHDSEELPLRNLWFSTAEARMLVQASPLPQAPSSANMLAFLTLDSDTLGPTSTEVRVKCAVLPQISSLGGVKAIIGLTRSTVLFLTRSGWICSLSLKSFPDLKSYTRHLYIPPFWRAGGDFLVKVVAKDTLAIANRDDLVIVHGFLNFEHKFQFEDCLE</sequence>
<evidence type="ECO:0000259" key="6">
    <source>
        <dbReference type="Pfam" id="PF07819"/>
    </source>
</evidence>
<comment type="caution">
    <text evidence="9">The sequence shown here is derived from an EMBL/GenBank/DDBJ whole genome shotgun (WGS) entry which is preliminary data.</text>
</comment>
<evidence type="ECO:0000256" key="3">
    <source>
        <dbReference type="ARBA" id="ARBA00022737"/>
    </source>
</evidence>
<keyword evidence="4" id="KW-0653">Protein transport</keyword>
<dbReference type="SMART" id="SM00320">
    <property type="entry name" value="WD40"/>
    <property type="match status" value="6"/>
</dbReference>
<reference evidence="9" key="1">
    <citation type="journal article" date="2023" name="Mol. Phylogenet. Evol.">
        <title>Genome-scale phylogeny and comparative genomics of the fungal order Sordariales.</title>
        <authorList>
            <person name="Hensen N."/>
            <person name="Bonometti L."/>
            <person name="Westerberg I."/>
            <person name="Brannstrom I.O."/>
            <person name="Guillou S."/>
            <person name="Cros-Aarteil S."/>
            <person name="Calhoun S."/>
            <person name="Haridas S."/>
            <person name="Kuo A."/>
            <person name="Mondo S."/>
            <person name="Pangilinan J."/>
            <person name="Riley R."/>
            <person name="LaButti K."/>
            <person name="Andreopoulos B."/>
            <person name="Lipzen A."/>
            <person name="Chen C."/>
            <person name="Yan M."/>
            <person name="Daum C."/>
            <person name="Ng V."/>
            <person name="Clum A."/>
            <person name="Steindorff A."/>
            <person name="Ohm R.A."/>
            <person name="Martin F."/>
            <person name="Silar P."/>
            <person name="Natvig D.O."/>
            <person name="Lalanne C."/>
            <person name="Gautier V."/>
            <person name="Ament-Velasquez S.L."/>
            <person name="Kruys A."/>
            <person name="Hutchinson M.I."/>
            <person name="Powell A.J."/>
            <person name="Barry K."/>
            <person name="Miller A.N."/>
            <person name="Grigoriev I.V."/>
            <person name="Debuchy R."/>
            <person name="Gladieux P."/>
            <person name="Hiltunen Thoren M."/>
            <person name="Johannesson H."/>
        </authorList>
    </citation>
    <scope>NUCLEOTIDE SEQUENCE</scope>
    <source>
        <strain evidence="9">PSN293</strain>
    </source>
</reference>
<comment type="similarity">
    <text evidence="4">Belongs to the GPI inositol-deacylase family.</text>
</comment>